<dbReference type="InterPro" id="IPR006675">
    <property type="entry name" value="HDIG_dom"/>
</dbReference>
<dbReference type="AlphaFoldDB" id="A0A7K1YFB9"/>
<evidence type="ECO:0000313" key="14">
    <source>
        <dbReference type="Proteomes" id="UP000466586"/>
    </source>
</evidence>
<dbReference type="InterPro" id="IPR032828">
    <property type="entry name" value="PolyA_RNA-bd"/>
</dbReference>
<dbReference type="InterPro" id="IPR002646">
    <property type="entry name" value="PolA_pol_head_dom"/>
</dbReference>
<evidence type="ECO:0000256" key="1">
    <source>
        <dbReference type="ARBA" id="ARBA00001946"/>
    </source>
</evidence>
<dbReference type="NCBIfam" id="TIGR00277">
    <property type="entry name" value="HDIG"/>
    <property type="match status" value="1"/>
</dbReference>
<evidence type="ECO:0000313" key="13">
    <source>
        <dbReference type="EMBL" id="MXV53110.1"/>
    </source>
</evidence>
<evidence type="ECO:0000256" key="4">
    <source>
        <dbReference type="ARBA" id="ARBA00022695"/>
    </source>
</evidence>
<dbReference type="Gene3D" id="1.10.246.80">
    <property type="match status" value="1"/>
</dbReference>
<evidence type="ECO:0000256" key="11">
    <source>
        <dbReference type="RuleBase" id="RU003953"/>
    </source>
</evidence>
<dbReference type="FunFam" id="3.30.460.10:FF:000033">
    <property type="entry name" value="Poly A polymerase head domain protein"/>
    <property type="match status" value="1"/>
</dbReference>
<dbReference type="SMART" id="SM00471">
    <property type="entry name" value="HDc"/>
    <property type="match status" value="1"/>
</dbReference>
<dbReference type="InterPro" id="IPR050124">
    <property type="entry name" value="tRNA_CCA-adding_enzyme"/>
</dbReference>
<dbReference type="Proteomes" id="UP000466586">
    <property type="component" value="Unassembled WGS sequence"/>
</dbReference>
<keyword evidence="10 11" id="KW-0694">RNA-binding</keyword>
<comment type="caution">
    <text evidence="13">The sequence shown here is derived from an EMBL/GenBank/DDBJ whole genome shotgun (WGS) entry which is preliminary data.</text>
</comment>
<dbReference type="InterPro" id="IPR003607">
    <property type="entry name" value="HD/PDEase_dom"/>
</dbReference>
<protein>
    <submittedName>
        <fullName evidence="13">HD domain-containing protein</fullName>
    </submittedName>
</protein>
<dbReference type="Pfam" id="PF12627">
    <property type="entry name" value="PolyA_pol_RNAbd"/>
    <property type="match status" value="1"/>
</dbReference>
<dbReference type="Gene3D" id="1.10.3090.10">
    <property type="entry name" value="cca-adding enzyme, domain 2"/>
    <property type="match status" value="1"/>
</dbReference>
<dbReference type="SUPFAM" id="SSF81301">
    <property type="entry name" value="Nucleotidyltransferase"/>
    <property type="match status" value="1"/>
</dbReference>
<keyword evidence="9" id="KW-0460">Magnesium</keyword>
<accession>A0A7K1YFB9</accession>
<keyword evidence="5" id="KW-0479">Metal-binding</keyword>
<keyword evidence="14" id="KW-1185">Reference proteome</keyword>
<dbReference type="GO" id="GO:0008033">
    <property type="term" value="P:tRNA processing"/>
    <property type="evidence" value="ECO:0007669"/>
    <property type="project" value="UniProtKB-KW"/>
</dbReference>
<dbReference type="GO" id="GO:0042245">
    <property type="term" value="P:RNA repair"/>
    <property type="evidence" value="ECO:0007669"/>
    <property type="project" value="UniProtKB-KW"/>
</dbReference>
<keyword evidence="4" id="KW-0548">Nucleotidyltransferase</keyword>
<dbReference type="GO" id="GO:0005524">
    <property type="term" value="F:ATP binding"/>
    <property type="evidence" value="ECO:0007669"/>
    <property type="project" value="UniProtKB-KW"/>
</dbReference>
<evidence type="ECO:0000256" key="6">
    <source>
        <dbReference type="ARBA" id="ARBA00022741"/>
    </source>
</evidence>
<dbReference type="Pfam" id="PF01743">
    <property type="entry name" value="PolyA_pol"/>
    <property type="match status" value="1"/>
</dbReference>
<feature type="domain" description="HD/PDEase" evidence="12">
    <location>
        <begin position="249"/>
        <end position="373"/>
    </location>
</feature>
<dbReference type="SUPFAM" id="SSF81891">
    <property type="entry name" value="Poly A polymerase C-terminal region-like"/>
    <property type="match status" value="1"/>
</dbReference>
<evidence type="ECO:0000256" key="5">
    <source>
        <dbReference type="ARBA" id="ARBA00022723"/>
    </source>
</evidence>
<dbReference type="Gene3D" id="3.30.460.10">
    <property type="entry name" value="Beta Polymerase, domain 2"/>
    <property type="match status" value="1"/>
</dbReference>
<evidence type="ECO:0000256" key="7">
    <source>
        <dbReference type="ARBA" id="ARBA00022800"/>
    </source>
</evidence>
<keyword evidence="8" id="KW-0067">ATP-binding</keyword>
<keyword evidence="2 11" id="KW-0808">Transferase</keyword>
<dbReference type="RefSeq" id="WP_160846288.1">
    <property type="nucleotide sequence ID" value="NZ_WVHT01000013.1"/>
</dbReference>
<dbReference type="GO" id="GO:0046872">
    <property type="term" value="F:metal ion binding"/>
    <property type="evidence" value="ECO:0007669"/>
    <property type="project" value="UniProtKB-KW"/>
</dbReference>
<evidence type="ECO:0000256" key="9">
    <source>
        <dbReference type="ARBA" id="ARBA00022842"/>
    </source>
</evidence>
<dbReference type="GO" id="GO:0016779">
    <property type="term" value="F:nucleotidyltransferase activity"/>
    <property type="evidence" value="ECO:0007669"/>
    <property type="project" value="UniProtKB-KW"/>
</dbReference>
<evidence type="ECO:0000256" key="2">
    <source>
        <dbReference type="ARBA" id="ARBA00022679"/>
    </source>
</evidence>
<name>A0A7K1YFB9_9SPHI</name>
<dbReference type="PANTHER" id="PTHR47545:SF1">
    <property type="entry name" value="MULTIFUNCTIONAL CCA PROTEIN"/>
    <property type="match status" value="1"/>
</dbReference>
<dbReference type="Pfam" id="PF01966">
    <property type="entry name" value="HD"/>
    <property type="match status" value="1"/>
</dbReference>
<dbReference type="InterPro" id="IPR043519">
    <property type="entry name" value="NT_sf"/>
</dbReference>
<dbReference type="GO" id="GO:0003723">
    <property type="term" value="F:RNA binding"/>
    <property type="evidence" value="ECO:0007669"/>
    <property type="project" value="UniProtKB-KW"/>
</dbReference>
<keyword evidence="7" id="KW-0692">RNA repair</keyword>
<comment type="cofactor">
    <cofactor evidence="1">
        <name>Mg(2+)</name>
        <dbReference type="ChEBI" id="CHEBI:18420"/>
    </cofactor>
</comment>
<keyword evidence="3" id="KW-0819">tRNA processing</keyword>
<proteinExistence type="inferred from homology"/>
<evidence type="ECO:0000259" key="12">
    <source>
        <dbReference type="SMART" id="SM00471"/>
    </source>
</evidence>
<evidence type="ECO:0000256" key="3">
    <source>
        <dbReference type="ARBA" id="ARBA00022694"/>
    </source>
</evidence>
<dbReference type="EMBL" id="WVHT01000013">
    <property type="protein sequence ID" value="MXV53110.1"/>
    <property type="molecule type" value="Genomic_DNA"/>
</dbReference>
<evidence type="ECO:0000256" key="10">
    <source>
        <dbReference type="ARBA" id="ARBA00022884"/>
    </source>
</evidence>
<sequence>MEAHLQHPVFKKLSQLAQKKGVDIFVIGGFVRDIFLKRPSKDVDILVIGNGIDFAEAASQALRTKVSVFKNFGTAMLRYQDLEVEFVGARKESYRSDSRKPIVEDGSLEDDQKRRDFTINAMAICLNESSYGQLLDPFNGMADLQDRIIKTPLDPLITFSDDPLRMMRAARFASQLGFKIADDAFNAIKANKERITIVSKERITDELNKIVLSPKPSIGFNYLFDSGLLEIIFPQMTALYGVEIINGKGHKDNFYHTLQVLDNVSEVSDDLWLRWAAILHDIAKPATKRFEPGHGWTFHGHEDRGARMVPKIFAQLKLPLNDRMKFVQKLVQLHLRPIVLVKDIITDSAVRRLLFEAGDDIDSLMLLCHADVTTKNEFKVKKYRQNFELVKQKLKDVEERDQLRNWQPPVSGEDIMKAFGIPAGKEVGIIKNQIREAILEGDIENSREQAIQFMKEKGEELGLKTQVSVDFNF</sequence>
<dbReference type="CDD" id="cd05398">
    <property type="entry name" value="NT_ClassII-CCAase"/>
    <property type="match status" value="1"/>
</dbReference>
<keyword evidence="6" id="KW-0547">Nucleotide-binding</keyword>
<reference evidence="13 14" key="1">
    <citation type="submission" date="2019-11" db="EMBL/GenBank/DDBJ databases">
        <title>Pedobacter sp. HMF7647 Genome sequencing and assembly.</title>
        <authorList>
            <person name="Kang H."/>
            <person name="Kim H."/>
            <person name="Joh K."/>
        </authorList>
    </citation>
    <scope>NUCLEOTIDE SEQUENCE [LARGE SCALE GENOMIC DNA]</scope>
    <source>
        <strain evidence="13 14">HMF7647</strain>
    </source>
</reference>
<gene>
    <name evidence="13" type="ORF">GS399_19260</name>
</gene>
<dbReference type="CDD" id="cd00077">
    <property type="entry name" value="HDc"/>
    <property type="match status" value="1"/>
</dbReference>
<organism evidence="13 14">
    <name type="scientific">Hufsiella arboris</name>
    <dbReference type="NCBI Taxonomy" id="2695275"/>
    <lineage>
        <taxon>Bacteria</taxon>
        <taxon>Pseudomonadati</taxon>
        <taxon>Bacteroidota</taxon>
        <taxon>Sphingobacteriia</taxon>
        <taxon>Sphingobacteriales</taxon>
        <taxon>Sphingobacteriaceae</taxon>
        <taxon>Hufsiella</taxon>
    </lineage>
</organism>
<evidence type="ECO:0000256" key="8">
    <source>
        <dbReference type="ARBA" id="ARBA00022840"/>
    </source>
</evidence>
<dbReference type="PANTHER" id="PTHR47545">
    <property type="entry name" value="MULTIFUNCTIONAL CCA PROTEIN"/>
    <property type="match status" value="1"/>
</dbReference>
<comment type="similarity">
    <text evidence="11">Belongs to the tRNA nucleotidyltransferase/poly(A) polymerase family.</text>
</comment>
<dbReference type="InterPro" id="IPR006674">
    <property type="entry name" value="HD_domain"/>
</dbReference>